<protein>
    <recommendedName>
        <fullName evidence="2">HECT domain-containing protein</fullName>
    </recommendedName>
</protein>
<dbReference type="SUPFAM" id="SSF56204">
    <property type="entry name" value="Hect, E3 ligase catalytic domain"/>
    <property type="match status" value="1"/>
</dbReference>
<gene>
    <name evidence="3" type="ORF">H5410_003337</name>
</gene>
<dbReference type="OrthoDB" id="1733113at2759"/>
<dbReference type="Pfam" id="PF00632">
    <property type="entry name" value="HECT"/>
    <property type="match status" value="1"/>
</dbReference>
<proteinExistence type="predicted"/>
<dbReference type="InterPro" id="IPR035983">
    <property type="entry name" value="Hect_E3_ubiquitin_ligase"/>
</dbReference>
<name>A0A9J6B4T4_SOLCO</name>
<evidence type="ECO:0000256" key="1">
    <source>
        <dbReference type="ARBA" id="ARBA00022786"/>
    </source>
</evidence>
<comment type="caution">
    <text evidence="3">The sequence shown here is derived from an EMBL/GenBank/DDBJ whole genome shotgun (WGS) entry which is preliminary data.</text>
</comment>
<evidence type="ECO:0000313" key="4">
    <source>
        <dbReference type="Proteomes" id="UP000824120"/>
    </source>
</evidence>
<reference evidence="3 4" key="1">
    <citation type="submission" date="2020-09" db="EMBL/GenBank/DDBJ databases">
        <title>De no assembly of potato wild relative species, Solanum commersonii.</title>
        <authorList>
            <person name="Cho K."/>
        </authorList>
    </citation>
    <scope>NUCLEOTIDE SEQUENCE [LARGE SCALE GENOMIC DNA]</scope>
    <source>
        <strain evidence="3">LZ3.2</strain>
        <tissue evidence="3">Leaf</tissue>
    </source>
</reference>
<organism evidence="3 4">
    <name type="scientific">Solanum commersonii</name>
    <name type="common">Commerson's wild potato</name>
    <name type="synonym">Commerson's nightshade</name>
    <dbReference type="NCBI Taxonomy" id="4109"/>
    <lineage>
        <taxon>Eukaryota</taxon>
        <taxon>Viridiplantae</taxon>
        <taxon>Streptophyta</taxon>
        <taxon>Embryophyta</taxon>
        <taxon>Tracheophyta</taxon>
        <taxon>Spermatophyta</taxon>
        <taxon>Magnoliopsida</taxon>
        <taxon>eudicotyledons</taxon>
        <taxon>Gunneridae</taxon>
        <taxon>Pentapetalae</taxon>
        <taxon>asterids</taxon>
        <taxon>lamiids</taxon>
        <taxon>Solanales</taxon>
        <taxon>Solanaceae</taxon>
        <taxon>Solanoideae</taxon>
        <taxon>Solaneae</taxon>
        <taxon>Solanum</taxon>
    </lineage>
</organism>
<keyword evidence="4" id="KW-1185">Reference proteome</keyword>
<accession>A0A9J6B4T4</accession>
<dbReference type="InterPro" id="IPR000569">
    <property type="entry name" value="HECT_dom"/>
</dbReference>
<evidence type="ECO:0000259" key="2">
    <source>
        <dbReference type="Pfam" id="PF00632"/>
    </source>
</evidence>
<keyword evidence="1" id="KW-0833">Ubl conjugation pathway</keyword>
<evidence type="ECO:0000313" key="3">
    <source>
        <dbReference type="EMBL" id="KAG5631620.1"/>
    </source>
</evidence>
<sequence>MDVELVDQDVLGLTFVCEVESLCSRRQIELRPNGKDIVVDSKNMEYYVKAWSLLLHIFIKMTKEEKYLEPNLLDIHLDDKQE</sequence>
<feature type="domain" description="HECT" evidence="2">
    <location>
        <begin position="9"/>
        <end position="51"/>
    </location>
</feature>
<dbReference type="EMBL" id="JACXVP010000001">
    <property type="protein sequence ID" value="KAG5631620.1"/>
    <property type="molecule type" value="Genomic_DNA"/>
</dbReference>
<dbReference type="Gene3D" id="3.30.2160.10">
    <property type="entry name" value="Hect, E3 ligase catalytic domain"/>
    <property type="match status" value="1"/>
</dbReference>
<dbReference type="Proteomes" id="UP000824120">
    <property type="component" value="Chromosome 1"/>
</dbReference>
<dbReference type="GO" id="GO:0004842">
    <property type="term" value="F:ubiquitin-protein transferase activity"/>
    <property type="evidence" value="ECO:0007669"/>
    <property type="project" value="InterPro"/>
</dbReference>
<dbReference type="AlphaFoldDB" id="A0A9J6B4T4"/>